<sequence>MPAKLPLFKTITSSGFNADTKLYSGKEYTRLSHDLHLYAETKQEYTKKVVRILKKWQEHARAFRLLNQTELSQLSRPFSDVCLDVVDKLKKEIKEGRITDDKNQPDNPDALCGDCSQRYQAAQDHNDFQPCGCLNVKSSDLLEITSENLVKSFFVICEIGSIKKQPQSIFSIHYLNGRIKLVNSNQDCKLYEDLVTYFQPLPNYKIVTRKDLGLKEQDNPDDHTD</sequence>
<dbReference type="OrthoDB" id="10566164at2759"/>
<name>A0A9N9GFS6_9GLOM</name>
<reference evidence="1" key="1">
    <citation type="submission" date="2021-06" db="EMBL/GenBank/DDBJ databases">
        <authorList>
            <person name="Kallberg Y."/>
            <person name="Tangrot J."/>
            <person name="Rosling A."/>
        </authorList>
    </citation>
    <scope>NUCLEOTIDE SEQUENCE</scope>
    <source>
        <strain evidence="1">FL130A</strain>
    </source>
</reference>
<dbReference type="AlphaFoldDB" id="A0A9N9GFS6"/>
<gene>
    <name evidence="1" type="ORF">ALEPTO_LOCUS8296</name>
</gene>
<evidence type="ECO:0000313" key="1">
    <source>
        <dbReference type="EMBL" id="CAG8604661.1"/>
    </source>
</evidence>
<organism evidence="1 2">
    <name type="scientific">Ambispora leptoticha</name>
    <dbReference type="NCBI Taxonomy" id="144679"/>
    <lineage>
        <taxon>Eukaryota</taxon>
        <taxon>Fungi</taxon>
        <taxon>Fungi incertae sedis</taxon>
        <taxon>Mucoromycota</taxon>
        <taxon>Glomeromycotina</taxon>
        <taxon>Glomeromycetes</taxon>
        <taxon>Archaeosporales</taxon>
        <taxon>Ambisporaceae</taxon>
        <taxon>Ambispora</taxon>
    </lineage>
</organism>
<protein>
    <submittedName>
        <fullName evidence="1">11904_t:CDS:1</fullName>
    </submittedName>
</protein>
<dbReference type="Proteomes" id="UP000789508">
    <property type="component" value="Unassembled WGS sequence"/>
</dbReference>
<proteinExistence type="predicted"/>
<keyword evidence="2" id="KW-1185">Reference proteome</keyword>
<evidence type="ECO:0000313" key="2">
    <source>
        <dbReference type="Proteomes" id="UP000789508"/>
    </source>
</evidence>
<accession>A0A9N9GFS6</accession>
<comment type="caution">
    <text evidence="1">The sequence shown here is derived from an EMBL/GenBank/DDBJ whole genome shotgun (WGS) entry which is preliminary data.</text>
</comment>
<dbReference type="EMBL" id="CAJVPS010004517">
    <property type="protein sequence ID" value="CAG8604661.1"/>
    <property type="molecule type" value="Genomic_DNA"/>
</dbReference>